<reference evidence="3 4" key="1">
    <citation type="submission" date="2020-05" db="EMBL/GenBank/DDBJ databases">
        <title>Identification and distribution of gene clusters putatively required for synthesis of sphingolipid metabolism inhibitors in phylogenetically diverse species of the filamentous fungus Fusarium.</title>
        <authorList>
            <person name="Kim H.-S."/>
            <person name="Busman M."/>
            <person name="Brown D.W."/>
            <person name="Divon H."/>
            <person name="Uhlig S."/>
            <person name="Proctor R.H."/>
        </authorList>
    </citation>
    <scope>NUCLEOTIDE SEQUENCE [LARGE SCALE GENOMIC DNA]</scope>
    <source>
        <strain evidence="3 4">NRRL 36939</strain>
    </source>
</reference>
<feature type="region of interest" description="Disordered" evidence="1">
    <location>
        <begin position="235"/>
        <end position="254"/>
    </location>
</feature>
<dbReference type="Proteomes" id="UP000546213">
    <property type="component" value="Unassembled WGS sequence"/>
</dbReference>
<evidence type="ECO:0000313" key="4">
    <source>
        <dbReference type="Proteomes" id="UP000546213"/>
    </source>
</evidence>
<dbReference type="OrthoDB" id="5400300at2759"/>
<dbReference type="Pfam" id="PF20248">
    <property type="entry name" value="DUF6603"/>
    <property type="match status" value="1"/>
</dbReference>
<feature type="domain" description="DUF6603" evidence="2">
    <location>
        <begin position="141"/>
        <end position="235"/>
    </location>
</feature>
<dbReference type="InterPro" id="IPR046538">
    <property type="entry name" value="DUF6603"/>
</dbReference>
<name>A0A8H5NYB4_9HYPO</name>
<dbReference type="AlphaFoldDB" id="A0A8H5NYB4"/>
<evidence type="ECO:0000256" key="1">
    <source>
        <dbReference type="SAM" id="MobiDB-lite"/>
    </source>
</evidence>
<proteinExistence type="predicted"/>
<sequence>MATNTTVSTVTTVIEVKDLGDGKYELNEIQSDPFVPPETHSNNRKQVDVPLPVPGLGITVFLDIDDKEIGAYATMFGSQIGSSYKAGLDSGIEIGINLLLAKGSVRVFTKNSRVKLAYSLSAGFVPQLKEVDPSASLQAQSAGQLGAWFDAFIHFFINVRPFHFTAGGGSVVFSRFTLDVWLVTIKISAEISASLTVMGPPMAGTVHVDFWVFEFDINFGKLDAARQQDKPQSLAASRDLTLRSGGGSGKGQGIPLEWVSRKFAQKPETTEPFKFN</sequence>
<evidence type="ECO:0000313" key="3">
    <source>
        <dbReference type="EMBL" id="KAF5581408.1"/>
    </source>
</evidence>
<accession>A0A8H5NYB4</accession>
<gene>
    <name evidence="3" type="ORF">FPCIR_10170</name>
</gene>
<comment type="caution">
    <text evidence="3">The sequence shown here is derived from an EMBL/GenBank/DDBJ whole genome shotgun (WGS) entry which is preliminary data.</text>
</comment>
<keyword evidence="4" id="KW-1185">Reference proteome</keyword>
<organism evidence="3 4">
    <name type="scientific">Fusarium pseudocircinatum</name>
    <dbReference type="NCBI Taxonomy" id="56676"/>
    <lineage>
        <taxon>Eukaryota</taxon>
        <taxon>Fungi</taxon>
        <taxon>Dikarya</taxon>
        <taxon>Ascomycota</taxon>
        <taxon>Pezizomycotina</taxon>
        <taxon>Sordariomycetes</taxon>
        <taxon>Hypocreomycetidae</taxon>
        <taxon>Hypocreales</taxon>
        <taxon>Nectriaceae</taxon>
        <taxon>Fusarium</taxon>
        <taxon>Fusarium fujikuroi species complex</taxon>
    </lineage>
</organism>
<evidence type="ECO:0000259" key="2">
    <source>
        <dbReference type="Pfam" id="PF20248"/>
    </source>
</evidence>
<dbReference type="EMBL" id="JAAOAS010000291">
    <property type="protein sequence ID" value="KAF5581408.1"/>
    <property type="molecule type" value="Genomic_DNA"/>
</dbReference>
<protein>
    <submittedName>
        <fullName evidence="3">Transcriptional activator srcap</fullName>
    </submittedName>
</protein>